<dbReference type="InterPro" id="IPR022064">
    <property type="entry name" value="DUF3619"/>
</dbReference>
<dbReference type="RefSeq" id="WP_212785270.1">
    <property type="nucleotide sequence ID" value="NZ_AP019536.1"/>
</dbReference>
<dbReference type="EMBL" id="AP019536">
    <property type="protein sequence ID" value="BBJ00013.1"/>
    <property type="molecule type" value="Genomic_DNA"/>
</dbReference>
<protein>
    <recommendedName>
        <fullName evidence="4">DUF3619 family protein</fullName>
    </recommendedName>
</protein>
<sequence>MSKNTTPREIDPKHIARLLTRAAEQLDDDTVAALRHARNRALERQAATNPAFALSTGHHIHWPLAHAIPQWIGMTVFLVAIVAGGVSYWHHSREEMSHLDVAILTDDLPMEVFVDR</sequence>
<evidence type="ECO:0008006" key="4">
    <source>
        <dbReference type="Google" id="ProtNLM"/>
    </source>
</evidence>
<accession>A0AAN1T058</accession>
<evidence type="ECO:0000313" key="2">
    <source>
        <dbReference type="EMBL" id="BBJ00013.1"/>
    </source>
</evidence>
<keyword evidence="1" id="KW-0472">Membrane</keyword>
<reference evidence="2 3" key="1">
    <citation type="submission" date="2019-03" db="EMBL/GenBank/DDBJ databases">
        <title>Complete genome sequence of Ferrigenium kumadai strain An22, a microaerophilic iron-oxidizing bacterium isolated from a paddy field soil.</title>
        <authorList>
            <person name="Watanabe T."/>
            <person name="Asakawa S."/>
        </authorList>
    </citation>
    <scope>NUCLEOTIDE SEQUENCE [LARGE SCALE GENOMIC DNA]</scope>
    <source>
        <strain evidence="2 3">An22</strain>
    </source>
</reference>
<evidence type="ECO:0000256" key="1">
    <source>
        <dbReference type="SAM" id="Phobius"/>
    </source>
</evidence>
<keyword evidence="1" id="KW-1133">Transmembrane helix</keyword>
<dbReference type="AlphaFoldDB" id="A0AAN1T058"/>
<dbReference type="Pfam" id="PF12279">
    <property type="entry name" value="DUF3619"/>
    <property type="match status" value="1"/>
</dbReference>
<keyword evidence="3" id="KW-1185">Reference proteome</keyword>
<keyword evidence="1" id="KW-0812">Transmembrane</keyword>
<dbReference type="KEGG" id="fku:FGKAn22_17050"/>
<name>A0AAN1T058_9PROT</name>
<evidence type="ECO:0000313" key="3">
    <source>
        <dbReference type="Proteomes" id="UP001319121"/>
    </source>
</evidence>
<dbReference type="Proteomes" id="UP001319121">
    <property type="component" value="Chromosome"/>
</dbReference>
<proteinExistence type="predicted"/>
<feature type="transmembrane region" description="Helical" evidence="1">
    <location>
        <begin position="71"/>
        <end position="89"/>
    </location>
</feature>
<organism evidence="2 3">
    <name type="scientific">Ferrigenium kumadai</name>
    <dbReference type="NCBI Taxonomy" id="1682490"/>
    <lineage>
        <taxon>Bacteria</taxon>
        <taxon>Pseudomonadati</taxon>
        <taxon>Pseudomonadota</taxon>
        <taxon>Betaproteobacteria</taxon>
        <taxon>Nitrosomonadales</taxon>
        <taxon>Gallionellaceae</taxon>
        <taxon>Ferrigenium</taxon>
    </lineage>
</organism>
<gene>
    <name evidence="2" type="ORF">FGKAn22_17050</name>
</gene>